<evidence type="ECO:0000256" key="2">
    <source>
        <dbReference type="ARBA" id="ARBA00022598"/>
    </source>
</evidence>
<evidence type="ECO:0000256" key="5">
    <source>
        <dbReference type="ARBA" id="ARBA00067668"/>
    </source>
</evidence>
<dbReference type="InterPro" id="IPR000873">
    <property type="entry name" value="AMP-dep_synth/lig_dom"/>
</dbReference>
<dbReference type="AlphaFoldDB" id="A0A418NVD1"/>
<evidence type="ECO:0000313" key="8">
    <source>
        <dbReference type="EMBL" id="RIV87980.1"/>
    </source>
</evidence>
<dbReference type="InterPro" id="IPR025110">
    <property type="entry name" value="AMP-bd_C"/>
</dbReference>
<dbReference type="GO" id="GO:0031956">
    <property type="term" value="F:medium-chain fatty acid-CoA ligase activity"/>
    <property type="evidence" value="ECO:0007669"/>
    <property type="project" value="TreeGrafter"/>
</dbReference>
<keyword evidence="9" id="KW-1185">Reference proteome</keyword>
<comment type="catalytic activity">
    <reaction evidence="3">
        <text>3-(methylsulfanyl)propanoate + ATP + CoA = 3-(methylsulfanyl)propanoyl-CoA + AMP + diphosphate</text>
        <dbReference type="Rhea" id="RHEA:43052"/>
        <dbReference type="ChEBI" id="CHEBI:30616"/>
        <dbReference type="ChEBI" id="CHEBI:33019"/>
        <dbReference type="ChEBI" id="CHEBI:49016"/>
        <dbReference type="ChEBI" id="CHEBI:57287"/>
        <dbReference type="ChEBI" id="CHEBI:82815"/>
        <dbReference type="ChEBI" id="CHEBI:456215"/>
        <dbReference type="EC" id="6.2.1.44"/>
    </reaction>
    <physiologicalReaction direction="left-to-right" evidence="3">
        <dbReference type="Rhea" id="RHEA:43053"/>
    </physiologicalReaction>
</comment>
<evidence type="ECO:0000256" key="3">
    <source>
        <dbReference type="ARBA" id="ARBA00051915"/>
    </source>
</evidence>
<dbReference type="Gene3D" id="3.40.50.12780">
    <property type="entry name" value="N-terminal domain of ligase-like"/>
    <property type="match status" value="1"/>
</dbReference>
<dbReference type="InterPro" id="IPR045851">
    <property type="entry name" value="AMP-bd_C_sf"/>
</dbReference>
<evidence type="ECO:0000259" key="6">
    <source>
        <dbReference type="Pfam" id="PF00501"/>
    </source>
</evidence>
<dbReference type="FunFam" id="3.30.300.30:FF:000008">
    <property type="entry name" value="2,3-dihydroxybenzoate-AMP ligase"/>
    <property type="match status" value="1"/>
</dbReference>
<dbReference type="PANTHER" id="PTHR43201">
    <property type="entry name" value="ACYL-COA SYNTHETASE"/>
    <property type="match status" value="1"/>
</dbReference>
<dbReference type="EC" id="6.2.1.44" evidence="4"/>
<proteinExistence type="inferred from homology"/>
<dbReference type="SUPFAM" id="SSF56801">
    <property type="entry name" value="Acetyl-CoA synthetase-like"/>
    <property type="match status" value="1"/>
</dbReference>
<dbReference type="OrthoDB" id="9803968at2"/>
<sequence length="517" mass="56571">MEYTVANIVRERFRTDPDRLAISSEDRDIDWTGMYLAARRVASALTNSGINPQDRVSFIDRNCIEYFEFIFGCALANVIPVPINWRLTPTEIKETLLDANSKLLIAGEEFWPAIESIEGSISEQLQVIAIGEHDRWSDYTEWCGTGDPADPMLPVKPGDIAIHFYSSGTTGKPKGILWSAANAEYLLRDTSRHYGILRDDVSLLIMPLYHSGGTGWALCGMINGCLSVCLRQFSARPVLELIADRGITVAMFVPAMLAQLCAQTDAESFTGSMRQVNYTGSPISEHDLVASMKVFDAEFIQNYGLAETTGGFAQLDACDHDPGGPRAYLLRSVGKAYPGIELKVVDPLTGKDCGPNEFGELWTRSGQNMPGYYNLPELTAATITPDGWLKTGDGGHIDEDGYIFLTDRLKDVIISGGENIYPTEVESLITSHPAVAEVAVIGVPSDRWGETVTAIIVLHSGAHITEGDVISFCKADLASFKCPKSVKFTDALPRNPTGKLLKAELRNMYQEIPTSPA</sequence>
<keyword evidence="2 8" id="KW-0436">Ligase</keyword>
<comment type="similarity">
    <text evidence="1">Belongs to the ATP-dependent AMP-binding enzyme family.</text>
</comment>
<evidence type="ECO:0000313" key="9">
    <source>
        <dbReference type="Proteomes" id="UP000286576"/>
    </source>
</evidence>
<accession>A0A418NVD1</accession>
<gene>
    <name evidence="8" type="ORF">D2V07_06670</name>
</gene>
<dbReference type="Gene3D" id="3.30.300.30">
    <property type="match status" value="1"/>
</dbReference>
<comment type="caution">
    <text evidence="8">The sequence shown here is derived from an EMBL/GenBank/DDBJ whole genome shotgun (WGS) entry which is preliminary data.</text>
</comment>
<organism evidence="8 9">
    <name type="scientific">Aurantiacibacter zhengii</name>
    <dbReference type="NCBI Taxonomy" id="2307003"/>
    <lineage>
        <taxon>Bacteria</taxon>
        <taxon>Pseudomonadati</taxon>
        <taxon>Pseudomonadota</taxon>
        <taxon>Alphaproteobacteria</taxon>
        <taxon>Sphingomonadales</taxon>
        <taxon>Erythrobacteraceae</taxon>
        <taxon>Aurantiacibacter</taxon>
    </lineage>
</organism>
<evidence type="ECO:0000259" key="7">
    <source>
        <dbReference type="Pfam" id="PF13193"/>
    </source>
</evidence>
<dbReference type="Pfam" id="PF13193">
    <property type="entry name" value="AMP-binding_C"/>
    <property type="match status" value="1"/>
</dbReference>
<evidence type="ECO:0000256" key="1">
    <source>
        <dbReference type="ARBA" id="ARBA00006432"/>
    </source>
</evidence>
<dbReference type="Pfam" id="PF00501">
    <property type="entry name" value="AMP-binding"/>
    <property type="match status" value="1"/>
</dbReference>
<protein>
    <recommendedName>
        <fullName evidence="5">3-methylmercaptopropionyl-CoA ligase</fullName>
        <ecNumber evidence="4">6.2.1.44</ecNumber>
    </recommendedName>
</protein>
<reference evidence="8 9" key="1">
    <citation type="submission" date="2018-08" db="EMBL/GenBank/DDBJ databases">
        <title>Erythrobacter zhengii sp.nov., a bacterium isolated from deep-sea sediment.</title>
        <authorList>
            <person name="Fang C."/>
            <person name="Wu Y.-H."/>
            <person name="Sun C."/>
            <person name="Wang H."/>
            <person name="Cheng H."/>
            <person name="Meng F.-X."/>
            <person name="Wang C.-S."/>
            <person name="Xu X.-W."/>
        </authorList>
    </citation>
    <scope>NUCLEOTIDE SEQUENCE [LARGE SCALE GENOMIC DNA]</scope>
    <source>
        <strain evidence="8 9">V18</strain>
    </source>
</reference>
<dbReference type="Proteomes" id="UP000286576">
    <property type="component" value="Unassembled WGS sequence"/>
</dbReference>
<dbReference type="RefSeq" id="WP_119585928.1">
    <property type="nucleotide sequence ID" value="NZ_CAWODQ010000012.1"/>
</dbReference>
<evidence type="ECO:0000256" key="4">
    <source>
        <dbReference type="ARBA" id="ARBA00066616"/>
    </source>
</evidence>
<dbReference type="GO" id="GO:0006631">
    <property type="term" value="P:fatty acid metabolic process"/>
    <property type="evidence" value="ECO:0007669"/>
    <property type="project" value="TreeGrafter"/>
</dbReference>
<feature type="domain" description="AMP-dependent synthetase/ligase" evidence="6">
    <location>
        <begin position="10"/>
        <end position="373"/>
    </location>
</feature>
<dbReference type="PANTHER" id="PTHR43201:SF5">
    <property type="entry name" value="MEDIUM-CHAIN ACYL-COA LIGASE ACSF2, MITOCHONDRIAL"/>
    <property type="match status" value="1"/>
</dbReference>
<name>A0A418NVD1_9SPHN</name>
<feature type="domain" description="AMP-binding enzyme C-terminal" evidence="7">
    <location>
        <begin position="424"/>
        <end position="499"/>
    </location>
</feature>
<dbReference type="InterPro" id="IPR042099">
    <property type="entry name" value="ANL_N_sf"/>
</dbReference>
<dbReference type="EMBL" id="QXFL01000002">
    <property type="protein sequence ID" value="RIV87980.1"/>
    <property type="molecule type" value="Genomic_DNA"/>
</dbReference>